<feature type="transmembrane region" description="Helical" evidence="1">
    <location>
        <begin position="12"/>
        <end position="32"/>
    </location>
</feature>
<dbReference type="HOGENOM" id="CLU_126548_0_0_10"/>
<keyword evidence="1" id="KW-1133">Transmembrane helix</keyword>
<proteinExistence type="predicted"/>
<dbReference type="Proteomes" id="UP000003805">
    <property type="component" value="Unassembled WGS sequence"/>
</dbReference>
<evidence type="ECO:0008006" key="4">
    <source>
        <dbReference type="Google" id="ProtNLM"/>
    </source>
</evidence>
<sequence>MERSPDSRFYIMIYFVLALFVLGLITAFASFLGRKKGEEEAPLIVNNSCSTCSGENDQCEQECMLEVATKEIEYYDDEELDRFRGRLSDSYTDEEAEEFAEVMLTMRPEEVKGWNRSLILRGINMPNQIKDDFIALADD</sequence>
<dbReference type="AlphaFoldDB" id="D7NBB8"/>
<dbReference type="eggNOG" id="ENOG5032R1E">
    <property type="taxonomic scope" value="Bacteria"/>
</dbReference>
<keyword evidence="3" id="KW-1185">Reference proteome</keyword>
<gene>
    <name evidence="2" type="ORF">HMPREF0665_00818</name>
</gene>
<evidence type="ECO:0000313" key="2">
    <source>
        <dbReference type="EMBL" id="EFI49078.1"/>
    </source>
</evidence>
<evidence type="ECO:0000313" key="3">
    <source>
        <dbReference type="Proteomes" id="UP000003805"/>
    </source>
</evidence>
<evidence type="ECO:0000256" key="1">
    <source>
        <dbReference type="SAM" id="Phobius"/>
    </source>
</evidence>
<dbReference type="EMBL" id="GL349565">
    <property type="protein sequence ID" value="EFI49078.1"/>
    <property type="molecule type" value="Genomic_DNA"/>
</dbReference>
<accession>D7NBB8</accession>
<keyword evidence="1" id="KW-0472">Membrane</keyword>
<name>D7NBB8_9BACT</name>
<keyword evidence="1" id="KW-0812">Transmembrane</keyword>
<protein>
    <recommendedName>
        <fullName evidence="4">Phospholipase</fullName>
    </recommendedName>
</protein>
<organism evidence="2 3">
    <name type="scientific">Segatella oris C735</name>
    <dbReference type="NCBI Taxonomy" id="563008"/>
    <lineage>
        <taxon>Bacteria</taxon>
        <taxon>Pseudomonadati</taxon>
        <taxon>Bacteroidota</taxon>
        <taxon>Bacteroidia</taxon>
        <taxon>Bacteroidales</taxon>
        <taxon>Prevotellaceae</taxon>
        <taxon>Segatella</taxon>
    </lineage>
</organism>
<reference evidence="2 3" key="1">
    <citation type="submission" date="2010-02" db="EMBL/GenBank/DDBJ databases">
        <title>The Genome Sequence of Prevotella oris strain C735.</title>
        <authorList>
            <consortium name="The Broad Institute Genome Sequencing Platform"/>
            <person name="Ward D."/>
            <person name="Feldgarden M."/>
            <person name="Earl A."/>
            <person name="Young S.K."/>
            <person name="Zeng Q."/>
            <person name="Koehrsen M."/>
            <person name="Alvarado L."/>
            <person name="Berlin A."/>
            <person name="Bochicchio J."/>
            <person name="Borenstein D."/>
            <person name="Chapman S.B."/>
            <person name="Chen Z."/>
            <person name="Engels R."/>
            <person name="Freedman E."/>
            <person name="Gellesch M."/>
            <person name="Goldberg J."/>
            <person name="Griggs A."/>
            <person name="Gujja S."/>
            <person name="Heilman E."/>
            <person name="Heiman D."/>
            <person name="Hepburn T."/>
            <person name="Howarth C."/>
            <person name="Jen D."/>
            <person name="Larson L."/>
            <person name="Mehta T."/>
            <person name="Park D."/>
            <person name="Pearson M."/>
            <person name="Roberts A."/>
            <person name="Saif S."/>
            <person name="Shea T."/>
            <person name="Shenoy N."/>
            <person name="Sisk P."/>
            <person name="Stolte C."/>
            <person name="Sykes S."/>
            <person name="Thomson T."/>
            <person name="Walk T."/>
            <person name="White J."/>
            <person name="Yandava C."/>
            <person name="Sibley C.D."/>
            <person name="Field T.R."/>
            <person name="Grinwis M."/>
            <person name="Eshaghurshan C.S."/>
            <person name="Surette M.G."/>
            <person name="Haas B."/>
            <person name="Nusbaum C."/>
            <person name="Birren B."/>
        </authorList>
    </citation>
    <scope>NUCLEOTIDE SEQUENCE [LARGE SCALE GENOMIC DNA]</scope>
    <source>
        <strain evidence="2 3">C735</strain>
    </source>
</reference>